<sequence>MHDLQLWTDGRFSPATGDLAGNERALLVADSFRVSNGTVIAHELHRDRFVMGCILMGYSNPAELANFWREATLYLADASRGDDLFPRVELLAAEGGHRLALLTRSIQRLGEAPESIILSSSYSDPRRLPTIKGPNIALFSRLNARASETAQYPIATGDPGPTPVHDTIICTSDGTVIEGTTTSLLWWNNNTLHRVPTARPRVSSVTERILIEAAGSLEIPVAETDAKAHTLANHEVWAVNALHGIRPVAHIDGVPTPQVDADRLARFAEARASLATGIGD</sequence>
<dbReference type="InterPro" id="IPR036038">
    <property type="entry name" value="Aminotransferase-like"/>
</dbReference>
<evidence type="ECO:0000313" key="1">
    <source>
        <dbReference type="EMBL" id="NIH53018.1"/>
    </source>
</evidence>
<dbReference type="GO" id="GO:0008483">
    <property type="term" value="F:transaminase activity"/>
    <property type="evidence" value="ECO:0007669"/>
    <property type="project" value="UniProtKB-KW"/>
</dbReference>
<dbReference type="EMBL" id="JAAMOX010000001">
    <property type="protein sequence ID" value="NIH53018.1"/>
    <property type="molecule type" value="Genomic_DNA"/>
</dbReference>
<keyword evidence="2" id="KW-1185">Reference proteome</keyword>
<gene>
    <name evidence="1" type="ORF">FHX76_000886</name>
</gene>
<name>A0A7X5TT79_9MICO</name>
<proteinExistence type="predicted"/>
<dbReference type="InterPro" id="IPR043132">
    <property type="entry name" value="BCAT-like_C"/>
</dbReference>
<protein>
    <submittedName>
        <fullName evidence="1">Branched-subunit amino acid aminotransferase/4-amino-4-deoxychorismate lyase</fullName>
    </submittedName>
</protein>
<dbReference type="InterPro" id="IPR001544">
    <property type="entry name" value="Aminotrans_IV"/>
</dbReference>
<keyword evidence="1" id="KW-0808">Transferase</keyword>
<keyword evidence="1" id="KW-0456">Lyase</keyword>
<comment type="caution">
    <text evidence="1">The sequence shown here is derived from an EMBL/GenBank/DDBJ whole genome shotgun (WGS) entry which is preliminary data.</text>
</comment>
<reference evidence="1 2" key="1">
    <citation type="submission" date="2020-02" db="EMBL/GenBank/DDBJ databases">
        <title>Sequencing the genomes of 1000 actinobacteria strains.</title>
        <authorList>
            <person name="Klenk H.-P."/>
        </authorList>
    </citation>
    <scope>NUCLEOTIDE SEQUENCE [LARGE SCALE GENOMIC DNA]</scope>
    <source>
        <strain evidence="1 2">DSM 27960</strain>
    </source>
</reference>
<dbReference type="GO" id="GO:0016829">
    <property type="term" value="F:lyase activity"/>
    <property type="evidence" value="ECO:0007669"/>
    <property type="project" value="UniProtKB-KW"/>
</dbReference>
<dbReference type="Proteomes" id="UP000541033">
    <property type="component" value="Unassembled WGS sequence"/>
</dbReference>
<dbReference type="RefSeq" id="WP_167148294.1">
    <property type="nucleotide sequence ID" value="NZ_JAAMOX010000001.1"/>
</dbReference>
<accession>A0A7X5TT79</accession>
<dbReference type="Pfam" id="PF01063">
    <property type="entry name" value="Aminotran_4"/>
    <property type="match status" value="1"/>
</dbReference>
<dbReference type="AlphaFoldDB" id="A0A7X5TT79"/>
<organism evidence="1 2">
    <name type="scientific">Lysinibacter cavernae</name>
    <dbReference type="NCBI Taxonomy" id="1640652"/>
    <lineage>
        <taxon>Bacteria</taxon>
        <taxon>Bacillati</taxon>
        <taxon>Actinomycetota</taxon>
        <taxon>Actinomycetes</taxon>
        <taxon>Micrococcales</taxon>
        <taxon>Microbacteriaceae</taxon>
        <taxon>Lysinibacter</taxon>
    </lineage>
</organism>
<keyword evidence="1" id="KW-0032">Aminotransferase</keyword>
<dbReference type="SUPFAM" id="SSF56752">
    <property type="entry name" value="D-aminoacid aminotransferase-like PLP-dependent enzymes"/>
    <property type="match status" value="1"/>
</dbReference>
<dbReference type="Gene3D" id="3.20.10.10">
    <property type="entry name" value="D-amino Acid Aminotransferase, subunit A, domain 2"/>
    <property type="match status" value="1"/>
</dbReference>
<evidence type="ECO:0000313" key="2">
    <source>
        <dbReference type="Proteomes" id="UP000541033"/>
    </source>
</evidence>